<reference evidence="1" key="1">
    <citation type="submission" date="2022-12" db="EMBL/GenBank/DDBJ databases">
        <title>Chromosome-level genome assembly of the bean flower thrips Megalurothrips usitatus.</title>
        <authorList>
            <person name="Ma L."/>
            <person name="Liu Q."/>
            <person name="Li H."/>
            <person name="Cai W."/>
        </authorList>
    </citation>
    <scope>NUCLEOTIDE SEQUENCE</scope>
    <source>
        <strain evidence="1">Cailab_2022a</strain>
    </source>
</reference>
<accession>A0AAV7XG64</accession>
<protein>
    <submittedName>
        <fullName evidence="1">Uncharacterized protein</fullName>
    </submittedName>
</protein>
<proteinExistence type="predicted"/>
<dbReference type="Proteomes" id="UP001075354">
    <property type="component" value="Chromosome 10"/>
</dbReference>
<dbReference type="AlphaFoldDB" id="A0AAV7XG64"/>
<comment type="caution">
    <text evidence="1">The sequence shown here is derived from an EMBL/GenBank/DDBJ whole genome shotgun (WGS) entry which is preliminary data.</text>
</comment>
<dbReference type="EMBL" id="JAPTSV010000010">
    <property type="protein sequence ID" value="KAJ1523718.1"/>
    <property type="molecule type" value="Genomic_DNA"/>
</dbReference>
<sequence length="86" mass="8975">MRGNCFRGTGGDLVDTEPTAASGGAGCGNGCFLACPIRRTWPTDQLRHNTAPGLPPRSSAMSSVIPALWTAGQLRRLEGLGAEMEC</sequence>
<name>A0AAV7XG64_9NEOP</name>
<evidence type="ECO:0000313" key="2">
    <source>
        <dbReference type="Proteomes" id="UP001075354"/>
    </source>
</evidence>
<evidence type="ECO:0000313" key="1">
    <source>
        <dbReference type="EMBL" id="KAJ1523718.1"/>
    </source>
</evidence>
<gene>
    <name evidence="1" type="ORF">ONE63_001552</name>
</gene>
<keyword evidence="2" id="KW-1185">Reference proteome</keyword>
<organism evidence="1 2">
    <name type="scientific">Megalurothrips usitatus</name>
    <name type="common">bean blossom thrips</name>
    <dbReference type="NCBI Taxonomy" id="439358"/>
    <lineage>
        <taxon>Eukaryota</taxon>
        <taxon>Metazoa</taxon>
        <taxon>Ecdysozoa</taxon>
        <taxon>Arthropoda</taxon>
        <taxon>Hexapoda</taxon>
        <taxon>Insecta</taxon>
        <taxon>Pterygota</taxon>
        <taxon>Neoptera</taxon>
        <taxon>Paraneoptera</taxon>
        <taxon>Thysanoptera</taxon>
        <taxon>Terebrantia</taxon>
        <taxon>Thripoidea</taxon>
        <taxon>Thripidae</taxon>
        <taxon>Megalurothrips</taxon>
    </lineage>
</organism>